<reference evidence="1" key="1">
    <citation type="journal article" date="2014" name="Front. Microbiol.">
        <title>High frequency of phylogenetically diverse reductive dehalogenase-homologous genes in deep subseafloor sedimentary metagenomes.</title>
        <authorList>
            <person name="Kawai M."/>
            <person name="Futagami T."/>
            <person name="Toyoda A."/>
            <person name="Takaki Y."/>
            <person name="Nishi S."/>
            <person name="Hori S."/>
            <person name="Arai W."/>
            <person name="Tsubouchi T."/>
            <person name="Morono Y."/>
            <person name="Uchiyama I."/>
            <person name="Ito T."/>
            <person name="Fujiyama A."/>
            <person name="Inagaki F."/>
            <person name="Takami H."/>
        </authorList>
    </citation>
    <scope>NUCLEOTIDE SEQUENCE</scope>
    <source>
        <strain evidence="1">Expedition CK06-06</strain>
    </source>
</reference>
<dbReference type="AlphaFoldDB" id="X1VQF3"/>
<name>X1VQF3_9ZZZZ</name>
<dbReference type="EMBL" id="BARW01032272">
    <property type="protein sequence ID" value="GAJ11465.1"/>
    <property type="molecule type" value="Genomic_DNA"/>
</dbReference>
<sequence length="45" mass="5245">MKLAYELAYGKSGKELGLHPTQVGRIKDRILRYLIEGEQLFRKPK</sequence>
<accession>X1VQF3</accession>
<protein>
    <submittedName>
        <fullName evidence="1">Uncharacterized protein</fullName>
    </submittedName>
</protein>
<organism evidence="1">
    <name type="scientific">marine sediment metagenome</name>
    <dbReference type="NCBI Taxonomy" id="412755"/>
    <lineage>
        <taxon>unclassified sequences</taxon>
        <taxon>metagenomes</taxon>
        <taxon>ecological metagenomes</taxon>
    </lineage>
</organism>
<evidence type="ECO:0000313" key="1">
    <source>
        <dbReference type="EMBL" id="GAJ11465.1"/>
    </source>
</evidence>
<proteinExistence type="predicted"/>
<gene>
    <name evidence="1" type="ORF">S12H4_51121</name>
</gene>
<comment type="caution">
    <text evidence="1">The sequence shown here is derived from an EMBL/GenBank/DDBJ whole genome shotgun (WGS) entry which is preliminary data.</text>
</comment>